<feature type="repeat" description="WD" evidence="3">
    <location>
        <begin position="192"/>
        <end position="226"/>
    </location>
</feature>
<dbReference type="PANTHER" id="PTHR19848">
    <property type="entry name" value="WD40 REPEAT PROTEIN"/>
    <property type="match status" value="1"/>
</dbReference>
<sequence length="1719" mass="195412">MIGTRRSTKSTTFQHLYGSQNRTLRGANGQKGFSHQRNGTAREEQQSTKPPGPRNSVLINRVVDVLPLFSINGTVRYIESVGGRSAWTAEADGCIRVRSVPKGTEVRTLEGREGCFCTCILYVESTNAMWTTFSDGFIRVFDFNTHALLSEFIKHDKAIECIWEVEGYVFTGGRDWQIYQWKPDTYVCERRLSGHNNTVRCLCQYAGDTGAVLFSGSDDGTVRAWDPYLPARKGKDGGPMMHIFTGHTQGVLSLELVTVSNQLWSGGEDTTIRVYDLQTLGCVSVLKHHRAPVSSIKLIGIRVWSADKYGKTLLWDPKTLTPLKDLTTHMATDPGSMLSICKVKQLVSWKVWTACSGGKIYCWNADSIPIAFDGPTAGKDAVDVSDAVQLLTENKGLRGEIEKLRRQLMGETEDGGSSANRGSASVSPSRAKSVPSHPRHHESKMGRGTSPSATPPGKRRSPPAFSAEYANDTPIHERANTASREGDDARGCTTCHERFFYGDAWEFIFRQDTEELCAVIRHEVASVLGIPADQVQITQMELGSAGQGCVVKLNIQHSASLPPSEIDTMLSNYPFIDVYELYGRYLAKKYGDPNEVHVSESGSGTLGGQVHRSLCVDDSRGEEEMANGYDDPTPLQNMINTLLKENEELRGQLMPKAETPPDENNGEVRTALTNYEEERMKPRIAQLEKALAERDETLHRKDERIRQLERELEATKSDTGMKEVMKDLRKREKKLLTEVEALTSQVEAMEEDKRRAEDDASFYRRENELLRNRISAMNEQMAKASGSEAEEMQKVLTSYEEENVKPRIARLEEVIAEKDENLQSRDEKIKKLEDELEAAKQEAKFASGESVKSNDKAGSETETSLLTEVQVLRDQVEAMEEDKRRVEDDASFYRRENELLRNRISAMNEQMAKASGSEAEEMQKVLTSYEEENVKPRIARLEEAVSQREEVLRSQDERIKELTREIEENRREDKKGSYHVTDEAVVASKEEVQALKNQMKAMKKEKEKLENESKLYRKENESLKERLSETNGQLKKSSSLDEEEKQKVLSRYEEENMKARVARLEEAVTQRDEALRAKDERIRQLEKELRAAHREVKAALEESKKSSSRLHSDSTQTSAEELRSLMTKAREREKEKLKNESKLYRKENESLKERLSETDDQLKKSSSLDEEEKQKVLSRYEEKDVKPRVARLEEAVTQRDEALRAKDERIRQLEKELRAAHREAKSALEDGRRNSSRLHSDSTQTSAEELRSLKTKMDEMENDKRRLNEEIVLLRKENETLKRNLGDVMRRLKNPSSFIASEKQKLLSSYEEEHVKPRIARLEHAVTLRDERLQAKEDRIRQLERELDALRYGGKNDVNNNAVEDGKTFRQLEEALLVEIQGVKDQMRAMAKSNQKMQEEAVGLMRENQMLRDRLAEACEQLGKTPSIEARETSRELVKCEDVSPNPRIAQLEQAVTERDEILHIKDERIRQLERELEMFQHENRAICGNRDCLDAGRKLAAENQELRNLVKYIENDKQKLEHEASFFKHENDALIGRIAELESTPRAPSLSPTKTHTLSGDREALMSRLGTAIEQVHNVQKEREAAERKIAVLQEDCRDLRMRLQHASDTPVRNEALFPSSTNCDGTYQTGLHSGEDAHLIESARGAPHSSSDAIVELLPDRLTALEDTMASLNTGLHDAIRRLSSVSDNSALLRTQIADMLSQRSSHNLITDPHERS</sequence>
<feature type="compositionally biased region" description="Basic and acidic residues" evidence="5">
    <location>
        <begin position="1221"/>
        <end position="1233"/>
    </location>
</feature>
<evidence type="ECO:0000256" key="3">
    <source>
        <dbReference type="PROSITE-ProRule" id="PRU00221"/>
    </source>
</evidence>
<feature type="compositionally biased region" description="Basic and acidic residues" evidence="5">
    <location>
        <begin position="1120"/>
        <end position="1179"/>
    </location>
</feature>
<dbReference type="Pfam" id="PF23398">
    <property type="entry name" value="FAZ1_cons"/>
    <property type="match status" value="1"/>
</dbReference>
<evidence type="ECO:0000259" key="6">
    <source>
        <dbReference type="Pfam" id="PF23398"/>
    </source>
</evidence>
<evidence type="ECO:0000313" key="7">
    <source>
        <dbReference type="EMBL" id="CBH15010.1"/>
    </source>
</evidence>
<dbReference type="Proteomes" id="UP000002316">
    <property type="component" value="Chromosome 10"/>
</dbReference>
<dbReference type="InterPro" id="IPR056614">
    <property type="entry name" value="FAZ1_cons"/>
</dbReference>
<feature type="domain" description="Flagellar attachment zone protein 1 conserved" evidence="6">
    <location>
        <begin position="492"/>
        <end position="584"/>
    </location>
</feature>
<feature type="compositionally biased region" description="Polar residues" evidence="5">
    <location>
        <begin position="415"/>
        <end position="430"/>
    </location>
</feature>
<dbReference type="SUPFAM" id="SSF50978">
    <property type="entry name" value="WD40 repeat-like"/>
    <property type="match status" value="1"/>
</dbReference>
<reference evidence="8" key="1">
    <citation type="journal article" date="2010" name="PLoS Negl. Trop. Dis.">
        <title>The genome sequence of Trypanosoma brucei gambiense, causative agent of chronic human african trypanosomiasis.</title>
        <authorList>
            <person name="Jackson A.P."/>
            <person name="Sanders M."/>
            <person name="Berry A."/>
            <person name="McQuillan J."/>
            <person name="Aslett M.A."/>
            <person name="Quail M.A."/>
            <person name="Chukualim B."/>
            <person name="Capewell P."/>
            <person name="MacLeod A."/>
            <person name="Melville S.E."/>
            <person name="Gibson W."/>
            <person name="Barry J.D."/>
            <person name="Berriman M."/>
            <person name="Hertz-Fowler C."/>
        </authorList>
    </citation>
    <scope>NUCLEOTIDE SEQUENCE [LARGE SCALE GENOMIC DNA]</scope>
    <source>
        <strain evidence="8">MHOM/CI/86/DAL972</strain>
    </source>
</reference>
<feature type="region of interest" description="Disordered" evidence="5">
    <location>
        <begin position="1"/>
        <end position="55"/>
    </location>
</feature>
<proteinExistence type="predicted"/>
<feature type="coiled-coil region" evidence="4">
    <location>
        <begin position="1326"/>
        <end position="1353"/>
    </location>
</feature>
<gene>
    <name evidence="7" type="ORF">TbgDal_X910</name>
</gene>
<feature type="coiled-coil region" evidence="4">
    <location>
        <begin position="684"/>
        <end position="780"/>
    </location>
</feature>
<feature type="region of interest" description="Disordered" evidence="5">
    <location>
        <begin position="842"/>
        <end position="865"/>
    </location>
</feature>
<organism evidence="7 8">
    <name type="scientific">Trypanosoma brucei gambiense (strain MHOM/CI/86/DAL972)</name>
    <dbReference type="NCBI Taxonomy" id="679716"/>
    <lineage>
        <taxon>Eukaryota</taxon>
        <taxon>Discoba</taxon>
        <taxon>Euglenozoa</taxon>
        <taxon>Kinetoplastea</taxon>
        <taxon>Metakinetoplastina</taxon>
        <taxon>Trypanosomatida</taxon>
        <taxon>Trypanosomatidae</taxon>
        <taxon>Trypanosoma</taxon>
    </lineage>
</organism>
<dbReference type="FunFam" id="2.130.10.10:FF:001232">
    <property type="entry name" value="WD domain, G-beta repeat, putative"/>
    <property type="match status" value="1"/>
</dbReference>
<dbReference type="PROSITE" id="PS50294">
    <property type="entry name" value="WD_REPEATS_REGION"/>
    <property type="match status" value="2"/>
</dbReference>
<feature type="compositionally biased region" description="Basic and acidic residues" evidence="5">
    <location>
        <begin position="1096"/>
        <end position="1105"/>
    </location>
</feature>
<dbReference type="InterPro" id="IPR036322">
    <property type="entry name" value="WD40_repeat_dom_sf"/>
</dbReference>
<feature type="compositionally biased region" description="Basic and acidic residues" evidence="5">
    <location>
        <begin position="474"/>
        <end position="489"/>
    </location>
</feature>
<evidence type="ECO:0000256" key="5">
    <source>
        <dbReference type="SAM" id="MobiDB-lite"/>
    </source>
</evidence>
<evidence type="ECO:0000313" key="8">
    <source>
        <dbReference type="Proteomes" id="UP000002316"/>
    </source>
</evidence>
<feature type="coiled-coil region" evidence="4">
    <location>
        <begin position="1570"/>
        <end position="1611"/>
    </location>
</feature>
<dbReference type="KEGG" id="tbg:TbgDal_X910"/>
<dbReference type="EMBL" id="FN554973">
    <property type="protein sequence ID" value="CBH15010.1"/>
    <property type="molecule type" value="Genomic_DNA"/>
</dbReference>
<feature type="region of interest" description="Disordered" evidence="5">
    <location>
        <begin position="1221"/>
        <end position="1249"/>
    </location>
</feature>
<keyword evidence="4" id="KW-0175">Coiled coil</keyword>
<name>D0A168_TRYB9</name>
<protein>
    <recommendedName>
        <fullName evidence="6">Flagellar attachment zone protein 1 conserved domain-containing protein</fullName>
    </recommendedName>
</protein>
<feature type="region of interest" description="Disordered" evidence="5">
    <location>
        <begin position="998"/>
        <end position="1056"/>
    </location>
</feature>
<feature type="compositionally biased region" description="Basic and acidic residues" evidence="5">
    <location>
        <begin position="1002"/>
        <end position="1028"/>
    </location>
</feature>
<dbReference type="Pfam" id="PF00400">
    <property type="entry name" value="WD40"/>
    <property type="match status" value="2"/>
</dbReference>
<dbReference type="OrthoDB" id="538223at2759"/>
<dbReference type="VEuPathDB" id="TriTrypDB:Tbg972.10.910"/>
<keyword evidence="1 3" id="KW-0853">WD repeat</keyword>
<dbReference type="InterPro" id="IPR015943">
    <property type="entry name" value="WD40/YVTN_repeat-like_dom_sf"/>
</dbReference>
<feature type="coiled-coil region" evidence="4">
    <location>
        <begin position="1463"/>
        <end position="1524"/>
    </location>
</feature>
<feature type="region of interest" description="Disordered" evidence="5">
    <location>
        <begin position="1096"/>
        <end position="1179"/>
    </location>
</feature>
<dbReference type="InterPro" id="IPR001680">
    <property type="entry name" value="WD40_rpt"/>
</dbReference>
<feature type="repeat" description="WD" evidence="3">
    <location>
        <begin position="244"/>
        <end position="285"/>
    </location>
</feature>
<evidence type="ECO:0000256" key="2">
    <source>
        <dbReference type="ARBA" id="ARBA00022737"/>
    </source>
</evidence>
<feature type="coiled-coil region" evidence="4">
    <location>
        <begin position="1380"/>
        <end position="1421"/>
    </location>
</feature>
<dbReference type="PANTHER" id="PTHR19848:SF8">
    <property type="entry name" value="F-BOX AND WD REPEAT DOMAIN CONTAINING 7"/>
    <property type="match status" value="1"/>
</dbReference>
<dbReference type="PROSITE" id="PS50082">
    <property type="entry name" value="WD_REPEATS_2"/>
    <property type="match status" value="2"/>
</dbReference>
<dbReference type="SMART" id="SM00320">
    <property type="entry name" value="WD40"/>
    <property type="match status" value="6"/>
</dbReference>
<keyword evidence="2" id="KW-0677">Repeat</keyword>
<dbReference type="Gene3D" id="2.130.10.10">
    <property type="entry name" value="YVTN repeat-like/Quinoprotein amine dehydrogenase"/>
    <property type="match status" value="1"/>
</dbReference>
<dbReference type="GeneID" id="23866032"/>
<evidence type="ECO:0000256" key="4">
    <source>
        <dbReference type="SAM" id="Coils"/>
    </source>
</evidence>
<feature type="compositionally biased region" description="Basic and acidic residues" evidence="5">
    <location>
        <begin position="1044"/>
        <end position="1056"/>
    </location>
</feature>
<dbReference type="RefSeq" id="XP_011777276.1">
    <property type="nucleotide sequence ID" value="XM_011778974.1"/>
</dbReference>
<feature type="compositionally biased region" description="Polar residues" evidence="5">
    <location>
        <begin position="9"/>
        <end position="23"/>
    </location>
</feature>
<evidence type="ECO:0000256" key="1">
    <source>
        <dbReference type="ARBA" id="ARBA00022574"/>
    </source>
</evidence>
<feature type="region of interest" description="Disordered" evidence="5">
    <location>
        <begin position="410"/>
        <end position="489"/>
    </location>
</feature>
<accession>D0A168</accession>